<sequence>MTFITENIIPGNYGKKFTSDADDPAEKSRLEAAIMEIDGVTKVIFEDDSPFDFTVHTDQVVHVTELQDKAKALGFHIIAKAPFFPLF</sequence>
<reference evidence="1 2" key="1">
    <citation type="submission" date="2019-08" db="EMBL/GenBank/DDBJ databases">
        <title>Genome sequence of Gelidibacter salicanalis IC162T.</title>
        <authorList>
            <person name="Bowman J.P."/>
        </authorList>
    </citation>
    <scope>NUCLEOTIDE SEQUENCE [LARGE SCALE GENOMIC DNA]</scope>
    <source>
        <strain evidence="1 2">IC162</strain>
    </source>
</reference>
<keyword evidence="2" id="KW-1185">Reference proteome</keyword>
<organism evidence="1 2">
    <name type="scientific">Gelidibacter salicanalis</name>
    <dbReference type="NCBI Taxonomy" id="291193"/>
    <lineage>
        <taxon>Bacteria</taxon>
        <taxon>Pseudomonadati</taxon>
        <taxon>Bacteroidota</taxon>
        <taxon>Flavobacteriia</taxon>
        <taxon>Flavobacteriales</taxon>
        <taxon>Flavobacteriaceae</taxon>
        <taxon>Gelidibacter</taxon>
    </lineage>
</organism>
<dbReference type="RefSeq" id="WP_146894019.1">
    <property type="nucleotide sequence ID" value="NZ_VORX01000008.1"/>
</dbReference>
<dbReference type="EMBL" id="VORX01000008">
    <property type="protein sequence ID" value="TXE06035.1"/>
    <property type="molecule type" value="Genomic_DNA"/>
</dbReference>
<accession>A0A5C7AHJ8</accession>
<proteinExistence type="predicted"/>
<evidence type="ECO:0000313" key="1">
    <source>
        <dbReference type="EMBL" id="TXE06035.1"/>
    </source>
</evidence>
<dbReference type="Proteomes" id="UP000321734">
    <property type="component" value="Unassembled WGS sequence"/>
</dbReference>
<gene>
    <name evidence="1" type="ORF">ES711_14485</name>
</gene>
<dbReference type="AlphaFoldDB" id="A0A5C7AHJ8"/>
<comment type="caution">
    <text evidence="1">The sequence shown here is derived from an EMBL/GenBank/DDBJ whole genome shotgun (WGS) entry which is preliminary data.</text>
</comment>
<name>A0A5C7AHJ8_9FLAO</name>
<evidence type="ECO:0000313" key="2">
    <source>
        <dbReference type="Proteomes" id="UP000321734"/>
    </source>
</evidence>
<dbReference type="OrthoDB" id="982897at2"/>
<protein>
    <submittedName>
        <fullName evidence="1">Heavy-metal-associated domain-containing protein</fullName>
    </submittedName>
</protein>